<gene>
    <name evidence="2" type="ORF">GMBLW1_40710</name>
</gene>
<protein>
    <submittedName>
        <fullName evidence="2">Uncharacterized protein</fullName>
    </submittedName>
</protein>
<dbReference type="InParanoid" id="A0A6C2YW80"/>
<dbReference type="Proteomes" id="UP000464378">
    <property type="component" value="Chromosome"/>
</dbReference>
<dbReference type="RefSeq" id="WP_162660133.1">
    <property type="nucleotide sequence ID" value="NZ_LR593887.1"/>
</dbReference>
<sequence length="72" mass="7680">MTDSQRNIGGINPRNGNRCQDAFAAFRCLELAAKVLTEGTLITLEERPSPLSWQTLSDGSETTAAPPSGCRG</sequence>
<keyword evidence="3" id="KW-1185">Reference proteome</keyword>
<dbReference type="KEGG" id="tim:GMBLW1_40710"/>
<evidence type="ECO:0000313" key="3">
    <source>
        <dbReference type="Proteomes" id="UP000464378"/>
    </source>
</evidence>
<evidence type="ECO:0000313" key="2">
    <source>
        <dbReference type="EMBL" id="VIP05122.1"/>
    </source>
</evidence>
<organism evidence="2">
    <name type="scientific">Tuwongella immobilis</name>
    <dbReference type="NCBI Taxonomy" id="692036"/>
    <lineage>
        <taxon>Bacteria</taxon>
        <taxon>Pseudomonadati</taxon>
        <taxon>Planctomycetota</taxon>
        <taxon>Planctomycetia</taxon>
        <taxon>Gemmatales</taxon>
        <taxon>Gemmataceae</taxon>
        <taxon>Tuwongella</taxon>
    </lineage>
</organism>
<dbReference type="AlphaFoldDB" id="A0A6C2YW80"/>
<accession>A0A6C2YW80</accession>
<dbReference type="EMBL" id="LR586016">
    <property type="protein sequence ID" value="VIP05122.1"/>
    <property type="molecule type" value="Genomic_DNA"/>
</dbReference>
<dbReference type="EMBL" id="LR593887">
    <property type="protein sequence ID" value="VTS07600.1"/>
    <property type="molecule type" value="Genomic_DNA"/>
</dbReference>
<reference evidence="2" key="1">
    <citation type="submission" date="2019-04" db="EMBL/GenBank/DDBJ databases">
        <authorList>
            <consortium name="Science for Life Laboratories"/>
        </authorList>
    </citation>
    <scope>NUCLEOTIDE SEQUENCE</scope>
    <source>
        <strain evidence="2">MBLW1</strain>
    </source>
</reference>
<feature type="region of interest" description="Disordered" evidence="1">
    <location>
        <begin position="47"/>
        <end position="72"/>
    </location>
</feature>
<name>A0A6C2YW80_9BACT</name>
<evidence type="ECO:0000256" key="1">
    <source>
        <dbReference type="SAM" id="MobiDB-lite"/>
    </source>
</evidence>
<feature type="compositionally biased region" description="Polar residues" evidence="1">
    <location>
        <begin position="51"/>
        <end position="65"/>
    </location>
</feature>
<proteinExistence type="predicted"/>